<evidence type="ECO:0000259" key="6">
    <source>
        <dbReference type="Pfam" id="PF02631"/>
    </source>
</evidence>
<sequence>MKTIETITKRGSKCSAVIDGEKVKISLEAASKFRLKEGQMDDDVYANFIKFNDYCLCKKYLFDMIGRRSWTVAAARQYLTDKGYSAENVEKALQIAKDENCISDEDYAENYIRDRSRTTGEYRLRKELKQRGVSDAIISEAIDKQYSPSDDYDNALALARKRMEGREKAVRTPKARERVLRYLIWRGYDYEVALKVVEKISNEEK</sequence>
<reference evidence="8" key="1">
    <citation type="submission" date="2020-10" db="EMBL/GenBank/DDBJ databases">
        <authorList>
            <person name="Gilroy R."/>
        </authorList>
    </citation>
    <scope>NUCLEOTIDE SEQUENCE</scope>
    <source>
        <strain evidence="8">18911</strain>
    </source>
</reference>
<feature type="domain" description="RecX third three-helical" evidence="7">
    <location>
        <begin position="150"/>
        <end position="196"/>
    </location>
</feature>
<keyword evidence="4 5" id="KW-0963">Cytoplasm</keyword>
<evidence type="ECO:0000256" key="3">
    <source>
        <dbReference type="ARBA" id="ARBA00018111"/>
    </source>
</evidence>
<organism evidence="8 9">
    <name type="scientific">Candidatus Stercoripulliclostridium merdigallinarum</name>
    <dbReference type="NCBI Taxonomy" id="2840951"/>
    <lineage>
        <taxon>Bacteria</taxon>
        <taxon>Bacillati</taxon>
        <taxon>Bacillota</taxon>
        <taxon>Clostridia</taxon>
        <taxon>Eubacteriales</taxon>
        <taxon>Candidatus Stercoripulliclostridium</taxon>
    </lineage>
</organism>
<evidence type="ECO:0000313" key="9">
    <source>
        <dbReference type="Proteomes" id="UP000824094"/>
    </source>
</evidence>
<evidence type="ECO:0000256" key="1">
    <source>
        <dbReference type="ARBA" id="ARBA00004496"/>
    </source>
</evidence>
<dbReference type="GO" id="GO:0005737">
    <property type="term" value="C:cytoplasm"/>
    <property type="evidence" value="ECO:0007669"/>
    <property type="project" value="UniProtKB-SubCell"/>
</dbReference>
<dbReference type="AlphaFoldDB" id="A0A9D1MID8"/>
<protein>
    <recommendedName>
        <fullName evidence="3 5">Regulatory protein RecX</fullName>
    </recommendedName>
</protein>
<dbReference type="InterPro" id="IPR053924">
    <property type="entry name" value="RecX_HTH_2nd"/>
</dbReference>
<dbReference type="Pfam" id="PF02631">
    <property type="entry name" value="RecX_HTH2"/>
    <property type="match status" value="1"/>
</dbReference>
<accession>A0A9D1MID8</accession>
<evidence type="ECO:0000256" key="4">
    <source>
        <dbReference type="ARBA" id="ARBA00022490"/>
    </source>
</evidence>
<dbReference type="Gene3D" id="1.10.10.10">
    <property type="entry name" value="Winged helix-like DNA-binding domain superfamily/Winged helix DNA-binding domain"/>
    <property type="match status" value="3"/>
</dbReference>
<name>A0A9D1MID8_9FIRM</name>
<dbReference type="HAMAP" id="MF_01114">
    <property type="entry name" value="RecX"/>
    <property type="match status" value="1"/>
</dbReference>
<comment type="function">
    <text evidence="5">Modulates RecA activity.</text>
</comment>
<dbReference type="InterPro" id="IPR003783">
    <property type="entry name" value="Regulatory_RecX"/>
</dbReference>
<feature type="domain" description="RecX second three-helical" evidence="6">
    <location>
        <begin position="103"/>
        <end position="142"/>
    </location>
</feature>
<dbReference type="PANTHER" id="PTHR33602:SF1">
    <property type="entry name" value="REGULATORY PROTEIN RECX FAMILY PROTEIN"/>
    <property type="match status" value="1"/>
</dbReference>
<dbReference type="InterPro" id="IPR036388">
    <property type="entry name" value="WH-like_DNA-bd_sf"/>
</dbReference>
<evidence type="ECO:0000313" key="8">
    <source>
        <dbReference type="EMBL" id="HIU60821.1"/>
    </source>
</evidence>
<evidence type="ECO:0000259" key="7">
    <source>
        <dbReference type="Pfam" id="PF21981"/>
    </source>
</evidence>
<gene>
    <name evidence="5" type="primary">recX</name>
    <name evidence="8" type="ORF">IAB05_05465</name>
</gene>
<reference evidence="8" key="2">
    <citation type="journal article" date="2021" name="PeerJ">
        <title>Extensive microbial diversity within the chicken gut microbiome revealed by metagenomics and culture.</title>
        <authorList>
            <person name="Gilroy R."/>
            <person name="Ravi A."/>
            <person name="Getino M."/>
            <person name="Pursley I."/>
            <person name="Horton D.L."/>
            <person name="Alikhan N.F."/>
            <person name="Baker D."/>
            <person name="Gharbi K."/>
            <person name="Hall N."/>
            <person name="Watson M."/>
            <person name="Adriaenssens E.M."/>
            <person name="Foster-Nyarko E."/>
            <person name="Jarju S."/>
            <person name="Secka A."/>
            <person name="Antonio M."/>
            <person name="Oren A."/>
            <person name="Chaudhuri R.R."/>
            <person name="La Ragione R."/>
            <person name="Hildebrand F."/>
            <person name="Pallen M.J."/>
        </authorList>
    </citation>
    <scope>NUCLEOTIDE SEQUENCE</scope>
    <source>
        <strain evidence="8">18911</strain>
    </source>
</reference>
<evidence type="ECO:0000256" key="5">
    <source>
        <dbReference type="HAMAP-Rule" id="MF_01114"/>
    </source>
</evidence>
<dbReference type="Pfam" id="PF21981">
    <property type="entry name" value="RecX_HTH3"/>
    <property type="match status" value="1"/>
</dbReference>
<comment type="similarity">
    <text evidence="2 5">Belongs to the RecX family.</text>
</comment>
<dbReference type="GO" id="GO:0006282">
    <property type="term" value="P:regulation of DNA repair"/>
    <property type="evidence" value="ECO:0007669"/>
    <property type="project" value="UniProtKB-UniRule"/>
</dbReference>
<proteinExistence type="inferred from homology"/>
<dbReference type="InterPro" id="IPR053925">
    <property type="entry name" value="RecX_HTH_3rd"/>
</dbReference>
<dbReference type="Proteomes" id="UP000824094">
    <property type="component" value="Unassembled WGS sequence"/>
</dbReference>
<dbReference type="EMBL" id="DVNF01000159">
    <property type="protein sequence ID" value="HIU60821.1"/>
    <property type="molecule type" value="Genomic_DNA"/>
</dbReference>
<dbReference type="PANTHER" id="PTHR33602">
    <property type="entry name" value="REGULATORY PROTEIN RECX FAMILY PROTEIN"/>
    <property type="match status" value="1"/>
</dbReference>
<evidence type="ECO:0000256" key="2">
    <source>
        <dbReference type="ARBA" id="ARBA00009695"/>
    </source>
</evidence>
<comment type="subcellular location">
    <subcellularLocation>
        <location evidence="1 5">Cytoplasm</location>
    </subcellularLocation>
</comment>
<comment type="caution">
    <text evidence="8">The sequence shown here is derived from an EMBL/GenBank/DDBJ whole genome shotgun (WGS) entry which is preliminary data.</text>
</comment>